<evidence type="ECO:0000313" key="2">
    <source>
        <dbReference type="Proteomes" id="UP000036938"/>
    </source>
</evidence>
<dbReference type="RefSeq" id="WP_050532055.1">
    <property type="nucleotide sequence ID" value="NZ_AQQZ01000008.1"/>
</dbReference>
<gene>
    <name evidence="1" type="ORF">ATO11_16775</name>
</gene>
<name>A0A0L1JLN4_9RHOB</name>
<proteinExistence type="predicted"/>
<comment type="caution">
    <text evidence="1">The sequence shown here is derived from an EMBL/GenBank/DDBJ whole genome shotgun (WGS) entry which is preliminary data.</text>
</comment>
<keyword evidence="2" id="KW-1185">Reference proteome</keyword>
<sequence>MRNTEQASIKITGMDANRTYKFEGAIYHVYLTLSASPSADWIDDFNRSWRDHFYMMKRHAQVEGAYIRVDCPLVEIETGLKSELGKIIQEVNAREAERISRAEKARTEQEVREKEERAMIEATAKRVNDLE</sequence>
<accession>A0A0L1JLN4</accession>
<organism evidence="1 2">
    <name type="scientific">Pseudaestuariivita atlantica</name>
    <dbReference type="NCBI Taxonomy" id="1317121"/>
    <lineage>
        <taxon>Bacteria</taxon>
        <taxon>Pseudomonadati</taxon>
        <taxon>Pseudomonadota</taxon>
        <taxon>Alphaproteobacteria</taxon>
        <taxon>Rhodobacterales</taxon>
        <taxon>Paracoccaceae</taxon>
        <taxon>Pseudaestuariivita</taxon>
    </lineage>
</organism>
<dbReference type="AlphaFoldDB" id="A0A0L1JLN4"/>
<dbReference type="Proteomes" id="UP000036938">
    <property type="component" value="Unassembled WGS sequence"/>
</dbReference>
<evidence type="ECO:0000313" key="1">
    <source>
        <dbReference type="EMBL" id="KNG92664.1"/>
    </source>
</evidence>
<dbReference type="EMBL" id="AQQZ01000008">
    <property type="protein sequence ID" value="KNG92664.1"/>
    <property type="molecule type" value="Genomic_DNA"/>
</dbReference>
<dbReference type="OrthoDB" id="7062202at2"/>
<protein>
    <submittedName>
        <fullName evidence="1">Uncharacterized protein</fullName>
    </submittedName>
</protein>
<reference evidence="1 2" key="1">
    <citation type="journal article" date="2015" name="Int. J. Syst. Evol. Microbiol.">
        <title>Aestuariivita atlantica sp. nov., isolated from deep sea sediment of the Atlantic Ocean.</title>
        <authorList>
            <person name="Li G."/>
            <person name="Lai Q."/>
            <person name="Du Y."/>
            <person name="Liu X."/>
            <person name="Sun F."/>
            <person name="Shao Z."/>
        </authorList>
    </citation>
    <scope>NUCLEOTIDE SEQUENCE [LARGE SCALE GENOMIC DNA]</scope>
    <source>
        <strain evidence="1 2">22II-S11-z3</strain>
    </source>
</reference>